<dbReference type="Proteomes" id="UP000483820">
    <property type="component" value="Chromosome IV"/>
</dbReference>
<gene>
    <name evidence="2" type="ORF">GCK72_012446</name>
</gene>
<reference evidence="2 3" key="1">
    <citation type="submission" date="2019-12" db="EMBL/GenBank/DDBJ databases">
        <title>Chromosome-level assembly of the Caenorhabditis remanei genome.</title>
        <authorList>
            <person name="Teterina A.A."/>
            <person name="Willis J.H."/>
            <person name="Phillips P.C."/>
        </authorList>
    </citation>
    <scope>NUCLEOTIDE SEQUENCE [LARGE SCALE GENOMIC DNA]</scope>
    <source>
        <strain evidence="2 3">PX506</strain>
        <tissue evidence="2">Whole organism</tissue>
    </source>
</reference>
<dbReference type="KEGG" id="crq:GCK72_012446"/>
<dbReference type="SUPFAM" id="SSF53098">
    <property type="entry name" value="Ribonuclease H-like"/>
    <property type="match status" value="1"/>
</dbReference>
<proteinExistence type="predicted"/>
<protein>
    <recommendedName>
        <fullName evidence="1">HAT C-terminal dimerisation domain-containing protein</fullName>
    </recommendedName>
</protein>
<dbReference type="PANTHER" id="PTHR37432:SF1">
    <property type="entry name" value="HAT C-TERMINAL DIMERISATION DOMAIN-CONTAINING PROTEIN-RELATED"/>
    <property type="match status" value="1"/>
</dbReference>
<evidence type="ECO:0000313" key="3">
    <source>
        <dbReference type="Proteomes" id="UP000483820"/>
    </source>
</evidence>
<dbReference type="CTD" id="9814085"/>
<evidence type="ECO:0000259" key="1">
    <source>
        <dbReference type="Pfam" id="PF05699"/>
    </source>
</evidence>
<dbReference type="RefSeq" id="XP_053583894.1">
    <property type="nucleotide sequence ID" value="XM_053729122.1"/>
</dbReference>
<dbReference type="GO" id="GO:0046983">
    <property type="term" value="F:protein dimerization activity"/>
    <property type="evidence" value="ECO:0007669"/>
    <property type="project" value="InterPro"/>
</dbReference>
<dbReference type="AlphaFoldDB" id="A0A6A5GMW6"/>
<dbReference type="InterPro" id="IPR012337">
    <property type="entry name" value="RNaseH-like_sf"/>
</dbReference>
<dbReference type="GeneID" id="9814085"/>
<evidence type="ECO:0000313" key="2">
    <source>
        <dbReference type="EMBL" id="KAF1755993.1"/>
    </source>
</evidence>
<feature type="domain" description="HAT C-terminal dimerisation" evidence="1">
    <location>
        <begin position="512"/>
        <end position="585"/>
    </location>
</feature>
<dbReference type="Pfam" id="PF05699">
    <property type="entry name" value="Dimer_Tnp_hAT"/>
    <property type="match status" value="1"/>
</dbReference>
<dbReference type="EMBL" id="WUAV01000004">
    <property type="protein sequence ID" value="KAF1755993.1"/>
    <property type="molecule type" value="Genomic_DNA"/>
</dbReference>
<sequence length="605" mass="69444">MTDTEKEVKLTKLLQGYIEKGDDKVKTDEVFRDENFRIVMYRSEGESDYQDTGRVMCFDCKKLLSGRDGSHLRRHSKTWCKKKRKMVDEGMENMDTNVLEVKTRKIDGRSFNHLSSMAMRKLVLDVSNSLSGGYGEAALNQLPCRNTIQKISENMAQSLISKLFNYLTRYVGNKLHLIIDYGKLVTHYLSVYGSFVDENFTLHVVPLSFIPSFEGKSGYDTAKLIKHRLEEYGWTQEQIEACYVTADGGLSNIGNYFHSYVRCVSHSQLPPEVIDMLARLEDVITISKKIAGYVRGNSTLCHSLPRLPTLPCDTRWLNGVHCLKDVMELMDFIEKNIQLFSPKGRERVRRLGMEDEKLAHSILLVFSPLMQYNEVFQNQKKITLNLVLPAYKHLDNRFKQFLDNDFSGVDIDTIDKEYVQAMSESGRLAIKHYYAEFTDLHYGAVLLSPYTKKMSNFDATEKSRAKHFIMNQLPKDPSPMPISPAPTQTDGIDVLYALFRDTPSSSVHNNDELERYLNEHVDSTANETLESYWRRKKSEFPTLHEVASRLFSVVASEAVCESCFSTAAHLLDKRRTRLQYSKAELVVMGCQLASKFPEWVDELSQ</sequence>
<accession>A0A6A5GMW6</accession>
<comment type="caution">
    <text evidence="2">The sequence shown here is derived from an EMBL/GenBank/DDBJ whole genome shotgun (WGS) entry which is preliminary data.</text>
</comment>
<organism evidence="2 3">
    <name type="scientific">Caenorhabditis remanei</name>
    <name type="common">Caenorhabditis vulgaris</name>
    <dbReference type="NCBI Taxonomy" id="31234"/>
    <lineage>
        <taxon>Eukaryota</taxon>
        <taxon>Metazoa</taxon>
        <taxon>Ecdysozoa</taxon>
        <taxon>Nematoda</taxon>
        <taxon>Chromadorea</taxon>
        <taxon>Rhabditida</taxon>
        <taxon>Rhabditina</taxon>
        <taxon>Rhabditomorpha</taxon>
        <taxon>Rhabditoidea</taxon>
        <taxon>Rhabditidae</taxon>
        <taxon>Peloderinae</taxon>
        <taxon>Caenorhabditis</taxon>
    </lineage>
</organism>
<dbReference type="InterPro" id="IPR008906">
    <property type="entry name" value="HATC_C_dom"/>
</dbReference>
<dbReference type="PANTHER" id="PTHR37432">
    <property type="entry name" value="PROTEIN CBG21304"/>
    <property type="match status" value="1"/>
</dbReference>
<name>A0A6A5GMW6_CAERE</name>